<keyword evidence="6 10" id="KW-0067">ATP-binding</keyword>
<evidence type="ECO:0000256" key="3">
    <source>
        <dbReference type="ARBA" id="ARBA00022490"/>
    </source>
</evidence>
<dbReference type="GO" id="GO:0004824">
    <property type="term" value="F:lysine-tRNA ligase activity"/>
    <property type="evidence" value="ECO:0007669"/>
    <property type="project" value="UniProtKB-UniRule"/>
</dbReference>
<keyword evidence="7 10" id="KW-0648">Protein biosynthesis</keyword>
<dbReference type="InterPro" id="IPR002904">
    <property type="entry name" value="Lys-tRNA-ligase"/>
</dbReference>
<protein>
    <recommendedName>
        <fullName evidence="10">Lysine--tRNA ligase</fullName>
        <ecNumber evidence="10">6.1.1.6</ecNumber>
    </recommendedName>
    <alternativeName>
        <fullName evidence="10">Lysyl-tRNA synthetase</fullName>
        <shortName evidence="10">LysRS</shortName>
    </alternativeName>
</protein>
<dbReference type="Gene3D" id="3.40.50.620">
    <property type="entry name" value="HUPs"/>
    <property type="match status" value="2"/>
</dbReference>
<dbReference type="PANTHER" id="PTHR37940:SF1">
    <property type="entry name" value="LYSINE--TRNA LIGASE"/>
    <property type="match status" value="1"/>
</dbReference>
<dbReference type="GO" id="GO:0005737">
    <property type="term" value="C:cytoplasm"/>
    <property type="evidence" value="ECO:0007669"/>
    <property type="project" value="UniProtKB-SubCell"/>
</dbReference>
<dbReference type="Gene3D" id="3.50.40.10">
    <property type="entry name" value="Phenylalanyl-trna Synthetase, Chain B, domain 3"/>
    <property type="match status" value="1"/>
</dbReference>
<evidence type="ECO:0000256" key="2">
    <source>
        <dbReference type="ARBA" id="ARBA00005594"/>
    </source>
</evidence>
<evidence type="ECO:0000256" key="7">
    <source>
        <dbReference type="ARBA" id="ARBA00022917"/>
    </source>
</evidence>
<accession>A0A955L556</accession>
<evidence type="ECO:0000256" key="8">
    <source>
        <dbReference type="ARBA" id="ARBA00023146"/>
    </source>
</evidence>
<dbReference type="EC" id="6.1.1.6" evidence="10"/>
<dbReference type="SUPFAM" id="SSF56037">
    <property type="entry name" value="PheT/TilS domain"/>
    <property type="match status" value="1"/>
</dbReference>
<gene>
    <name evidence="10 12" type="primary">lysS</name>
    <name evidence="12" type="ORF">KC909_02740</name>
</gene>
<dbReference type="SMART" id="SM00873">
    <property type="entry name" value="B3_4"/>
    <property type="match status" value="1"/>
</dbReference>
<feature type="short sequence motif" description="'KMSKS' region" evidence="10">
    <location>
        <begin position="279"/>
        <end position="283"/>
    </location>
</feature>
<dbReference type="InterPro" id="IPR005146">
    <property type="entry name" value="B3/B4_tRNA-bd"/>
</dbReference>
<dbReference type="SUPFAM" id="SSF52374">
    <property type="entry name" value="Nucleotidylyl transferase"/>
    <property type="match status" value="1"/>
</dbReference>
<dbReference type="Gene3D" id="1.10.10.770">
    <property type="match status" value="1"/>
</dbReference>
<keyword evidence="8 10" id="KW-0030">Aminoacyl-tRNA synthetase</keyword>
<evidence type="ECO:0000256" key="10">
    <source>
        <dbReference type="HAMAP-Rule" id="MF_00177"/>
    </source>
</evidence>
<dbReference type="GO" id="GO:0005524">
    <property type="term" value="F:ATP binding"/>
    <property type="evidence" value="ECO:0007669"/>
    <property type="project" value="UniProtKB-UniRule"/>
</dbReference>
<comment type="subcellular location">
    <subcellularLocation>
        <location evidence="1 10">Cytoplasm</location>
    </subcellularLocation>
</comment>
<comment type="similarity">
    <text evidence="2 10">Belongs to the class-I aminoacyl-tRNA synthetase family.</text>
</comment>
<sequence>MYWADKLIQKLPRDKQHRVDDMKTPSGHAHAGSLRAISTHGLVYEAMKRAGFDVEFTYVVNDMDPMDGLPRYLDEEEYRPHMGKPVYTIPAPDGVSENFATQYANEYIGAFNRIGFKPQIFWSSKLYAEGLMNDYIRIALNSVEEIRKVYKDVADQDKPEGWYPFQVICPNCGKVGSSLVTDWDGEQVTYECKADLVEWAVGCGHTGKVSPFNGTGKLMWKVDWPAHWAALNITVEGAGKDHFSAGGSRDIGTEIIKRVYDVDPPFGFLHEFLLIGGAKMSSSKGNATTSAEFVEFFPAEVGKFLFVRTPYQRAINFDPSMSNTIPDLFDEYDRCAEHWFATQDETDYGRMFEAAQIGEVPTEKTYFPRFRQVATLMQMPSVDLIKFFTDDKGSELTERELELLDERKRYAQIWLENFASEDDIYSIADELPEAAKDLSEEQRKYLAALADMLETNEYSSGDDLQQAVFELGKSMDIPSKQFFQAIYVVLLAKTHGPKAGWIIFDQLSDNKEMILNRFREVSEKSSHDIKSNIFQQLNDSNRLIITSQVREKWPTITVGYAEIRNVKIEQSNPELEELKKEVLAELSQLSREDINQMPELVSFRNLYKETGIDWHSRRPSPEALLRRLTQGKDLYQVNTCVDAYNLIVMRNRVSVGAFDMDNLQLPTQLQLASGGEEITLLGDSEPTIIKEGELCYFDQTGPYNLDFNYRDADRTKVTLNTTNLLINVEGVYDISRNQVEQSLQETIDIIMRFCGGELIKTGIVN</sequence>
<name>A0A955L556_9BACT</name>
<evidence type="ECO:0000256" key="1">
    <source>
        <dbReference type="ARBA" id="ARBA00004496"/>
    </source>
</evidence>
<evidence type="ECO:0000256" key="5">
    <source>
        <dbReference type="ARBA" id="ARBA00022741"/>
    </source>
</evidence>
<dbReference type="HAMAP" id="MF_00177">
    <property type="entry name" value="Lys_tRNA_synth_class1"/>
    <property type="match status" value="1"/>
</dbReference>
<evidence type="ECO:0000259" key="11">
    <source>
        <dbReference type="SMART" id="SM00873"/>
    </source>
</evidence>
<dbReference type="Pfam" id="PF01921">
    <property type="entry name" value="tRNA-synt_1f"/>
    <property type="match status" value="1"/>
</dbReference>
<dbReference type="Pfam" id="PF19269">
    <property type="entry name" value="Anticodon_2"/>
    <property type="match status" value="1"/>
</dbReference>
<dbReference type="AlphaFoldDB" id="A0A955L556"/>
<dbReference type="EMBL" id="JAGQLK010000046">
    <property type="protein sequence ID" value="MCA9383260.1"/>
    <property type="molecule type" value="Genomic_DNA"/>
</dbReference>
<dbReference type="InterPro" id="IPR020751">
    <property type="entry name" value="aa-tRNA-synth_I_codon-bd_sub2"/>
</dbReference>
<dbReference type="NCBIfam" id="TIGR00467">
    <property type="entry name" value="lysS_arch"/>
    <property type="match status" value="1"/>
</dbReference>
<organism evidence="12 13">
    <name type="scientific">Candidatus Dojkabacteria bacterium</name>
    <dbReference type="NCBI Taxonomy" id="2099670"/>
    <lineage>
        <taxon>Bacteria</taxon>
        <taxon>Candidatus Dojkabacteria</taxon>
    </lineage>
</organism>
<evidence type="ECO:0000313" key="13">
    <source>
        <dbReference type="Proteomes" id="UP000783287"/>
    </source>
</evidence>
<keyword evidence="3 10" id="KW-0963">Cytoplasm</keyword>
<reference evidence="12" key="1">
    <citation type="submission" date="2020-04" db="EMBL/GenBank/DDBJ databases">
        <authorList>
            <person name="Zhang T."/>
        </authorList>
    </citation>
    <scope>NUCLEOTIDE SEQUENCE</scope>
    <source>
        <strain evidence="12">HKST-UBA14</strain>
    </source>
</reference>
<comment type="caution">
    <text evidence="10">Lacks conserved residue(s) required for the propagation of feature annotation.</text>
</comment>
<evidence type="ECO:0000256" key="9">
    <source>
        <dbReference type="ARBA" id="ARBA00048573"/>
    </source>
</evidence>
<keyword evidence="4 10" id="KW-0436">Ligase</keyword>
<dbReference type="Pfam" id="PF03483">
    <property type="entry name" value="B3_4"/>
    <property type="match status" value="1"/>
</dbReference>
<dbReference type="InterPro" id="IPR008925">
    <property type="entry name" value="aa_tRNA-synth_I_cd-bd_sf"/>
</dbReference>
<dbReference type="GO" id="GO:0004826">
    <property type="term" value="F:phenylalanine-tRNA ligase activity"/>
    <property type="evidence" value="ECO:0007669"/>
    <property type="project" value="InterPro"/>
</dbReference>
<keyword evidence="5 10" id="KW-0547">Nucleotide-binding</keyword>
<dbReference type="Gene3D" id="1.10.10.350">
    <property type="match status" value="1"/>
</dbReference>
<dbReference type="InterPro" id="IPR014729">
    <property type="entry name" value="Rossmann-like_a/b/a_fold"/>
</dbReference>
<evidence type="ECO:0000256" key="4">
    <source>
        <dbReference type="ARBA" id="ARBA00022598"/>
    </source>
</evidence>
<proteinExistence type="inferred from homology"/>
<feature type="domain" description="B3/B4 tRNA-binding" evidence="11">
    <location>
        <begin position="604"/>
        <end position="755"/>
    </location>
</feature>
<evidence type="ECO:0000313" key="12">
    <source>
        <dbReference type="EMBL" id="MCA9383260.1"/>
    </source>
</evidence>
<dbReference type="GO" id="GO:0006430">
    <property type="term" value="P:lysyl-tRNA aminoacylation"/>
    <property type="evidence" value="ECO:0007669"/>
    <property type="project" value="UniProtKB-UniRule"/>
</dbReference>
<comment type="caution">
    <text evidence="12">The sequence shown here is derived from an EMBL/GenBank/DDBJ whole genome shotgun (WGS) entry which is preliminary data.</text>
</comment>
<dbReference type="Proteomes" id="UP000783287">
    <property type="component" value="Unassembled WGS sequence"/>
</dbReference>
<dbReference type="InterPro" id="IPR045462">
    <property type="entry name" value="aa-tRNA-synth_I_cd-bd"/>
</dbReference>
<evidence type="ECO:0000256" key="6">
    <source>
        <dbReference type="ARBA" id="ARBA00022840"/>
    </source>
</evidence>
<dbReference type="SUPFAM" id="SSF48163">
    <property type="entry name" value="An anticodon-binding domain of class I aminoacyl-tRNA synthetases"/>
    <property type="match status" value="1"/>
</dbReference>
<dbReference type="InterPro" id="IPR020825">
    <property type="entry name" value="Phe-tRNA_synthase-like_B3/B4"/>
</dbReference>
<comment type="catalytic activity">
    <reaction evidence="9 10">
        <text>tRNA(Lys) + L-lysine + ATP = L-lysyl-tRNA(Lys) + AMP + diphosphate</text>
        <dbReference type="Rhea" id="RHEA:20792"/>
        <dbReference type="Rhea" id="RHEA-COMP:9696"/>
        <dbReference type="Rhea" id="RHEA-COMP:9697"/>
        <dbReference type="ChEBI" id="CHEBI:30616"/>
        <dbReference type="ChEBI" id="CHEBI:32551"/>
        <dbReference type="ChEBI" id="CHEBI:33019"/>
        <dbReference type="ChEBI" id="CHEBI:78442"/>
        <dbReference type="ChEBI" id="CHEBI:78529"/>
        <dbReference type="ChEBI" id="CHEBI:456215"/>
        <dbReference type="EC" id="6.1.1.6"/>
    </reaction>
</comment>
<dbReference type="GO" id="GO:0000049">
    <property type="term" value="F:tRNA binding"/>
    <property type="evidence" value="ECO:0007669"/>
    <property type="project" value="InterPro"/>
</dbReference>
<dbReference type="PANTHER" id="PTHR37940">
    <property type="entry name" value="LYSINE--TRNA LIGASE"/>
    <property type="match status" value="1"/>
</dbReference>
<reference evidence="12" key="2">
    <citation type="journal article" date="2021" name="Microbiome">
        <title>Successional dynamics and alternative stable states in a saline activated sludge microbial community over 9 years.</title>
        <authorList>
            <person name="Wang Y."/>
            <person name="Ye J."/>
            <person name="Ju F."/>
            <person name="Liu L."/>
            <person name="Boyd J.A."/>
            <person name="Deng Y."/>
            <person name="Parks D.H."/>
            <person name="Jiang X."/>
            <person name="Yin X."/>
            <person name="Woodcroft B.J."/>
            <person name="Tyson G.W."/>
            <person name="Hugenholtz P."/>
            <person name="Polz M.F."/>
            <person name="Zhang T."/>
        </authorList>
    </citation>
    <scope>NUCLEOTIDE SEQUENCE</scope>
    <source>
        <strain evidence="12">HKST-UBA14</strain>
    </source>
</reference>